<dbReference type="PANTHER" id="PTHR34709">
    <property type="entry name" value="OS10G0396666 PROTEIN"/>
    <property type="match status" value="1"/>
</dbReference>
<evidence type="ECO:0008006" key="3">
    <source>
        <dbReference type="Google" id="ProtNLM"/>
    </source>
</evidence>
<dbReference type="AlphaFoldDB" id="A0ABC9F6V5"/>
<dbReference type="EMBL" id="OZ075115">
    <property type="protein sequence ID" value="CAL5069973.1"/>
    <property type="molecule type" value="Genomic_DNA"/>
</dbReference>
<sequence length="454" mass="50434">MRGADLISDLCDDVLVRILELLPDAGDAARTAALSRRWRGLWTRLPALRFDSGSRPEFSAGNGGAHATALRYVAFVDDALALRAAKPEPAVEHLAISFAVKRPVPPRVVVEAAQEWIHDAVRHAVRSFTLELHLPMDYIRKPGMTKEKSAMVLDGFAGSAKLETMRLALGGAIVQLPAAATFRSLTELTLEAIDINIASGDGRLLDRLLSSACCPQLQKLRLKELMLAWQDKFLLEACSLLELSCEDVGGLGPYDMELRTPSLRVLRMVSIGVPGEFKISAPRLEEIVFLQCLPLYIEVDGELPCMRSLKVELYSHGYAEAGQNDFSISLLTACCTSVRCLDVDLHVTEEQDVGTLELHNFLCDHPDYWKLHDISLARLQEVEFMGLAGTDCELRFMQAVLRTSTQLQKVTVSFDPEYMMKSGRDAIALIPPLRGGKWTPRSAYLSYEWKYCPE</sequence>
<dbReference type="Proteomes" id="UP001497457">
    <property type="component" value="Chromosome 5rd"/>
</dbReference>
<gene>
    <name evidence="1" type="ORF">URODEC1_LOCUS102539</name>
</gene>
<organism evidence="1 2">
    <name type="scientific">Urochloa decumbens</name>
    <dbReference type="NCBI Taxonomy" id="240449"/>
    <lineage>
        <taxon>Eukaryota</taxon>
        <taxon>Viridiplantae</taxon>
        <taxon>Streptophyta</taxon>
        <taxon>Embryophyta</taxon>
        <taxon>Tracheophyta</taxon>
        <taxon>Spermatophyta</taxon>
        <taxon>Magnoliopsida</taxon>
        <taxon>Liliopsida</taxon>
        <taxon>Poales</taxon>
        <taxon>Poaceae</taxon>
        <taxon>PACMAD clade</taxon>
        <taxon>Panicoideae</taxon>
        <taxon>Panicodae</taxon>
        <taxon>Paniceae</taxon>
        <taxon>Melinidinae</taxon>
        <taxon>Urochloa</taxon>
    </lineage>
</organism>
<accession>A0ABC9F6V5</accession>
<dbReference type="InterPro" id="IPR036047">
    <property type="entry name" value="F-box-like_dom_sf"/>
</dbReference>
<protein>
    <recommendedName>
        <fullName evidence="3">F-box domain-containing protein</fullName>
    </recommendedName>
</protein>
<evidence type="ECO:0000313" key="2">
    <source>
        <dbReference type="Proteomes" id="UP001497457"/>
    </source>
</evidence>
<evidence type="ECO:0000313" key="1">
    <source>
        <dbReference type="EMBL" id="CAL5069973.1"/>
    </source>
</evidence>
<dbReference type="SUPFAM" id="SSF81383">
    <property type="entry name" value="F-box domain"/>
    <property type="match status" value="1"/>
</dbReference>
<dbReference type="PANTHER" id="PTHR34709:SF28">
    <property type="entry name" value="OS08G0272601 PROTEIN"/>
    <property type="match status" value="1"/>
</dbReference>
<reference evidence="1 2" key="2">
    <citation type="submission" date="2024-10" db="EMBL/GenBank/DDBJ databases">
        <authorList>
            <person name="Ryan C."/>
        </authorList>
    </citation>
    <scope>NUCLEOTIDE SEQUENCE [LARGE SCALE GENOMIC DNA]</scope>
</reference>
<keyword evidence="2" id="KW-1185">Reference proteome</keyword>
<reference evidence="2" key="1">
    <citation type="submission" date="2024-06" db="EMBL/GenBank/DDBJ databases">
        <authorList>
            <person name="Ryan C."/>
        </authorList>
    </citation>
    <scope>NUCLEOTIDE SEQUENCE [LARGE SCALE GENOMIC DNA]</scope>
</reference>
<name>A0ABC9F6V5_9POAL</name>
<dbReference type="InterPro" id="IPR053781">
    <property type="entry name" value="F-box_AtFBL13-like"/>
</dbReference>
<proteinExistence type="predicted"/>
<dbReference type="InterPro" id="IPR055312">
    <property type="entry name" value="FBL15-like"/>
</dbReference>
<dbReference type="CDD" id="cd22160">
    <property type="entry name" value="F-box_AtFBL13-like"/>
    <property type="match status" value="1"/>
</dbReference>